<accession>A0A8J7AWS5</accession>
<dbReference type="AlphaFoldDB" id="A0A8J7AWS5"/>
<feature type="domain" description="Organic solvent tolerance-like N-terminal" evidence="3">
    <location>
        <begin position="71"/>
        <end position="117"/>
    </location>
</feature>
<evidence type="ECO:0000256" key="2">
    <source>
        <dbReference type="SAM" id="SignalP"/>
    </source>
</evidence>
<feature type="region of interest" description="Disordered" evidence="1">
    <location>
        <begin position="137"/>
        <end position="165"/>
    </location>
</feature>
<keyword evidence="2" id="KW-0732">Signal</keyword>
<organism evidence="4 5">
    <name type="scientific">Lusitaniella coriacea LEGE 07157</name>
    <dbReference type="NCBI Taxonomy" id="945747"/>
    <lineage>
        <taxon>Bacteria</taxon>
        <taxon>Bacillati</taxon>
        <taxon>Cyanobacteriota</taxon>
        <taxon>Cyanophyceae</taxon>
        <taxon>Spirulinales</taxon>
        <taxon>Lusitaniellaceae</taxon>
        <taxon>Lusitaniella</taxon>
    </lineage>
</organism>
<proteinExistence type="predicted"/>
<dbReference type="EMBL" id="JADEWZ010000003">
    <property type="protein sequence ID" value="MBE9114912.1"/>
    <property type="molecule type" value="Genomic_DNA"/>
</dbReference>
<feature type="signal peptide" evidence="2">
    <location>
        <begin position="1"/>
        <end position="23"/>
    </location>
</feature>
<gene>
    <name evidence="4" type="primary">lptC</name>
    <name evidence="4" type="ORF">IQ249_03275</name>
</gene>
<feature type="compositionally biased region" description="Low complexity" evidence="1">
    <location>
        <begin position="156"/>
        <end position="165"/>
    </location>
</feature>
<protein>
    <submittedName>
        <fullName evidence="4">LPS export ABC transporter periplasmic protein LptC</fullName>
    </submittedName>
</protein>
<feature type="chain" id="PRO_5035193409" evidence="2">
    <location>
        <begin position="24"/>
        <end position="165"/>
    </location>
</feature>
<dbReference type="Proteomes" id="UP000654482">
    <property type="component" value="Unassembled WGS sequence"/>
</dbReference>
<evidence type="ECO:0000313" key="5">
    <source>
        <dbReference type="Proteomes" id="UP000654482"/>
    </source>
</evidence>
<feature type="compositionally biased region" description="Pro residues" evidence="1">
    <location>
        <begin position="141"/>
        <end position="155"/>
    </location>
</feature>
<name>A0A8J7AWS5_9CYAN</name>
<dbReference type="Gene3D" id="2.60.450.10">
    <property type="entry name" value="Lipopolysaccharide (LPS) transport protein A like domain"/>
    <property type="match status" value="1"/>
</dbReference>
<evidence type="ECO:0000313" key="4">
    <source>
        <dbReference type="EMBL" id="MBE9114912.1"/>
    </source>
</evidence>
<keyword evidence="5" id="KW-1185">Reference proteome</keyword>
<dbReference type="Pfam" id="PF03968">
    <property type="entry name" value="LptD_N"/>
    <property type="match status" value="1"/>
</dbReference>
<dbReference type="InterPro" id="IPR005653">
    <property type="entry name" value="OstA-like_N"/>
</dbReference>
<dbReference type="RefSeq" id="WP_194027993.1">
    <property type="nucleotide sequence ID" value="NZ_JADEWZ010000003.1"/>
</dbReference>
<reference evidence="4" key="1">
    <citation type="submission" date="2020-10" db="EMBL/GenBank/DDBJ databases">
        <authorList>
            <person name="Castelo-Branco R."/>
            <person name="Eusebio N."/>
            <person name="Adriana R."/>
            <person name="Vieira A."/>
            <person name="Brugerolle De Fraissinette N."/>
            <person name="Rezende De Castro R."/>
            <person name="Schneider M.P."/>
            <person name="Vasconcelos V."/>
            <person name="Leao P.N."/>
        </authorList>
    </citation>
    <scope>NUCLEOTIDE SEQUENCE</scope>
    <source>
        <strain evidence="4">LEGE 07157</strain>
    </source>
</reference>
<sequence>MMIPSVRRTHRWGWLFAIPVAIALTPQLPNAQAQTSGGGRPITVVSDRQEADQLTGVVTAIGNVQISYPARQIRATSAQAQYFQNENKIILTGNVFVSQAGGNNIRAERVEYLISEQRFLATPQVERQVESTYIISDPEAPTEPPIAPVVPPFNPKPAFKTPVSE</sequence>
<comment type="caution">
    <text evidence="4">The sequence shown here is derived from an EMBL/GenBank/DDBJ whole genome shotgun (WGS) entry which is preliminary data.</text>
</comment>
<evidence type="ECO:0000256" key="1">
    <source>
        <dbReference type="SAM" id="MobiDB-lite"/>
    </source>
</evidence>
<evidence type="ECO:0000259" key="3">
    <source>
        <dbReference type="Pfam" id="PF03968"/>
    </source>
</evidence>